<dbReference type="PROSITE" id="PS00893">
    <property type="entry name" value="NUDIX_BOX"/>
    <property type="match status" value="1"/>
</dbReference>
<protein>
    <recommendedName>
        <fullName evidence="2">Nudix hydrolase domain-containing protein</fullName>
    </recommendedName>
</protein>
<organism evidence="3">
    <name type="scientific">marine metagenome</name>
    <dbReference type="NCBI Taxonomy" id="408172"/>
    <lineage>
        <taxon>unclassified sequences</taxon>
        <taxon>metagenomes</taxon>
        <taxon>ecological metagenomes</taxon>
    </lineage>
</organism>
<dbReference type="InterPro" id="IPR020084">
    <property type="entry name" value="NUDIX_hydrolase_CS"/>
</dbReference>
<evidence type="ECO:0000256" key="1">
    <source>
        <dbReference type="ARBA" id="ARBA00022801"/>
    </source>
</evidence>
<dbReference type="InterPro" id="IPR000086">
    <property type="entry name" value="NUDIX_hydrolase_dom"/>
</dbReference>
<dbReference type="PROSITE" id="PS51462">
    <property type="entry name" value="NUDIX"/>
    <property type="match status" value="1"/>
</dbReference>
<dbReference type="Pfam" id="PF00293">
    <property type="entry name" value="NUDIX"/>
    <property type="match status" value="1"/>
</dbReference>
<keyword evidence="1" id="KW-0378">Hydrolase</keyword>
<sequence>MKSIKFRPNVVAVIIHPTENKVLMFRRLAKRNEKGELLSDGGQLRWNWQFPQGGVDSVETEEKALFRELEEEIGTSDATIIRVAKKRVRYHYPLKMLHILHKQPEWKPYRGQQQRWFLLHLNCETDQISFKHQPAEFDAFQWISLRKGLKKVVPFKRKAYRKGMRYLGIL</sequence>
<proteinExistence type="predicted"/>
<dbReference type="AlphaFoldDB" id="A0A381S0J7"/>
<reference evidence="3" key="1">
    <citation type="submission" date="2018-05" db="EMBL/GenBank/DDBJ databases">
        <authorList>
            <person name="Lanie J.A."/>
            <person name="Ng W.-L."/>
            <person name="Kazmierczak K.M."/>
            <person name="Andrzejewski T.M."/>
            <person name="Davidsen T.M."/>
            <person name="Wayne K.J."/>
            <person name="Tettelin H."/>
            <person name="Glass J.I."/>
            <person name="Rusch D."/>
            <person name="Podicherti R."/>
            <person name="Tsui H.-C.T."/>
            <person name="Winkler M.E."/>
        </authorList>
    </citation>
    <scope>NUCLEOTIDE SEQUENCE</scope>
</reference>
<accession>A0A381S0J7</accession>
<feature type="domain" description="Nudix hydrolase" evidence="2">
    <location>
        <begin position="5"/>
        <end position="165"/>
    </location>
</feature>
<name>A0A381S0J7_9ZZZZ</name>
<dbReference type="SUPFAM" id="SSF55811">
    <property type="entry name" value="Nudix"/>
    <property type="match status" value="1"/>
</dbReference>
<dbReference type="Gene3D" id="3.90.79.10">
    <property type="entry name" value="Nucleoside Triphosphate Pyrophosphohydrolase"/>
    <property type="match status" value="1"/>
</dbReference>
<dbReference type="EMBL" id="UINC01002258">
    <property type="protein sequence ID" value="SUZ94693.1"/>
    <property type="molecule type" value="Genomic_DNA"/>
</dbReference>
<dbReference type="InterPro" id="IPR015797">
    <property type="entry name" value="NUDIX_hydrolase-like_dom_sf"/>
</dbReference>
<evidence type="ECO:0000259" key="2">
    <source>
        <dbReference type="PROSITE" id="PS51462"/>
    </source>
</evidence>
<evidence type="ECO:0000313" key="3">
    <source>
        <dbReference type="EMBL" id="SUZ94693.1"/>
    </source>
</evidence>
<gene>
    <name evidence="3" type="ORF">METZ01_LOCUS47547</name>
</gene>
<dbReference type="GO" id="GO:0016787">
    <property type="term" value="F:hydrolase activity"/>
    <property type="evidence" value="ECO:0007669"/>
    <property type="project" value="UniProtKB-KW"/>
</dbReference>